<accession>A0ACC1NWT4</accession>
<comment type="caution">
    <text evidence="1">The sequence shown here is derived from an EMBL/GenBank/DDBJ whole genome shotgun (WGS) entry which is preliminary data.</text>
</comment>
<keyword evidence="2" id="KW-1185">Reference proteome</keyword>
<proteinExistence type="predicted"/>
<protein>
    <submittedName>
        <fullName evidence="1">Uncharacterized protein</fullName>
    </submittedName>
</protein>
<sequence length="159" mass="16618">MPSDLSNYLASKYLVADAKPKTRKRKHAAADGGLLITDDDAGWGKTAQNDEDIEDGPVTVTGASAEFRRTKKSNWKSLSGDAAARDTDDAATADAILASAAAETAAARAEDEEMPLIEDDANVVKINGWIDGAVEHTDLVVLPPRAHSGSGVVNETVSG</sequence>
<evidence type="ECO:0000313" key="2">
    <source>
        <dbReference type="Proteomes" id="UP001143910"/>
    </source>
</evidence>
<dbReference type="EMBL" id="JANJQO010000018">
    <property type="protein sequence ID" value="KAJ2983735.1"/>
    <property type="molecule type" value="Genomic_DNA"/>
</dbReference>
<evidence type="ECO:0000313" key="1">
    <source>
        <dbReference type="EMBL" id="KAJ2983735.1"/>
    </source>
</evidence>
<reference evidence="1" key="1">
    <citation type="submission" date="2022-08" db="EMBL/GenBank/DDBJ databases">
        <title>Genome Sequence of Lecanicillium fungicola.</title>
        <authorList>
            <person name="Buettner E."/>
        </authorList>
    </citation>
    <scope>NUCLEOTIDE SEQUENCE</scope>
    <source>
        <strain evidence="1">Babe33</strain>
    </source>
</reference>
<name>A0ACC1NWT4_9HYPO</name>
<dbReference type="Proteomes" id="UP001143910">
    <property type="component" value="Unassembled WGS sequence"/>
</dbReference>
<organism evidence="1 2">
    <name type="scientific">Zarea fungicola</name>
    <dbReference type="NCBI Taxonomy" id="93591"/>
    <lineage>
        <taxon>Eukaryota</taxon>
        <taxon>Fungi</taxon>
        <taxon>Dikarya</taxon>
        <taxon>Ascomycota</taxon>
        <taxon>Pezizomycotina</taxon>
        <taxon>Sordariomycetes</taxon>
        <taxon>Hypocreomycetidae</taxon>
        <taxon>Hypocreales</taxon>
        <taxon>Cordycipitaceae</taxon>
        <taxon>Zarea</taxon>
    </lineage>
</organism>
<gene>
    <name evidence="1" type="ORF">NQ176_g490</name>
</gene>